<dbReference type="Proteomes" id="UP000516428">
    <property type="component" value="Chromosome"/>
</dbReference>
<dbReference type="PANTHER" id="PTHR30483">
    <property type="entry name" value="LEUCINE-SPECIFIC-BINDING PROTEIN"/>
    <property type="match status" value="1"/>
</dbReference>
<dbReference type="InterPro" id="IPR051010">
    <property type="entry name" value="BCAA_transport"/>
</dbReference>
<evidence type="ECO:0000259" key="3">
    <source>
        <dbReference type="Pfam" id="PF13458"/>
    </source>
</evidence>
<dbReference type="AlphaFoldDB" id="A0A7H1B1G3"/>
<dbReference type="EMBL" id="CP061281">
    <property type="protein sequence ID" value="QNS02568.1"/>
    <property type="molecule type" value="Genomic_DNA"/>
</dbReference>
<organism evidence="4 5">
    <name type="scientific">Streptomyces xanthii</name>
    <dbReference type="NCBI Taxonomy" id="2768069"/>
    <lineage>
        <taxon>Bacteria</taxon>
        <taxon>Bacillati</taxon>
        <taxon>Actinomycetota</taxon>
        <taxon>Actinomycetes</taxon>
        <taxon>Kitasatosporales</taxon>
        <taxon>Streptomycetaceae</taxon>
        <taxon>Streptomyces</taxon>
    </lineage>
</organism>
<dbReference type="RefSeq" id="WP_188335323.1">
    <property type="nucleotide sequence ID" value="NZ_CP061281.1"/>
</dbReference>
<name>A0A7H1B1G3_9ACTN</name>
<evidence type="ECO:0000256" key="1">
    <source>
        <dbReference type="ARBA" id="ARBA00010062"/>
    </source>
</evidence>
<protein>
    <submittedName>
        <fullName evidence="4">ABC transporter substrate-binding protein</fullName>
    </submittedName>
</protein>
<gene>
    <name evidence="4" type="ORF">IAG42_02305</name>
</gene>
<dbReference type="PROSITE" id="PS51257">
    <property type="entry name" value="PROKAR_LIPOPROTEIN"/>
    <property type="match status" value="1"/>
</dbReference>
<dbReference type="Pfam" id="PF13458">
    <property type="entry name" value="Peripla_BP_6"/>
    <property type="match status" value="1"/>
</dbReference>
<accession>A0A7H1B1G3</accession>
<dbReference type="Gene3D" id="3.40.50.2300">
    <property type="match status" value="2"/>
</dbReference>
<dbReference type="InterPro" id="IPR028081">
    <property type="entry name" value="Leu-bd"/>
</dbReference>
<dbReference type="PANTHER" id="PTHR30483:SF38">
    <property type="entry name" value="BLR7848 PROTEIN"/>
    <property type="match status" value="1"/>
</dbReference>
<keyword evidence="2" id="KW-0732">Signal</keyword>
<feature type="domain" description="Leucine-binding protein" evidence="3">
    <location>
        <begin position="48"/>
        <end position="384"/>
    </location>
</feature>
<evidence type="ECO:0000313" key="5">
    <source>
        <dbReference type="Proteomes" id="UP000516428"/>
    </source>
</evidence>
<proteinExistence type="inferred from homology"/>
<evidence type="ECO:0000313" key="4">
    <source>
        <dbReference type="EMBL" id="QNS02568.1"/>
    </source>
</evidence>
<keyword evidence="5" id="KW-1185">Reference proteome</keyword>
<evidence type="ECO:0000256" key="2">
    <source>
        <dbReference type="ARBA" id="ARBA00022729"/>
    </source>
</evidence>
<reference evidence="4 5" key="1">
    <citation type="submission" date="2020-09" db="EMBL/GenBank/DDBJ databases">
        <title>A novel species.</title>
        <authorList>
            <person name="Gao J."/>
        </authorList>
    </citation>
    <scope>NUCLEOTIDE SEQUENCE [LARGE SCALE GENOMIC DNA]</scope>
    <source>
        <strain evidence="4 5">CRXT-Y-14</strain>
    </source>
</reference>
<dbReference type="InterPro" id="IPR028082">
    <property type="entry name" value="Peripla_BP_I"/>
</dbReference>
<comment type="similarity">
    <text evidence="1">Belongs to the leucine-binding protein family.</text>
</comment>
<dbReference type="SUPFAM" id="SSF53822">
    <property type="entry name" value="Periplasmic binding protein-like I"/>
    <property type="match status" value="1"/>
</dbReference>
<sequence length="401" mass="41697">MNRRIVAVIASATGVAFTLTGCGAGSATEGKSADEPYRVLVTGGLSAQGVLADNSTTSVLSAKAGAKVVNAAGGILGRKVEVTVVDDAGDPTTAVTKLREAINSDKKPDLFLDSGPSTVTAAVLPILKQNNILSMNVGPTADSSDPKAFPLNFDLSPGPSDYAKGFIPHLKDKGYKRVGIIHGSSSYGETFDAEMTKAFDDAGIEVVKSEEYDVAALDMTPQLQAVRAAGPDALIMDGYGAPVGYLLKSMKKLGWNVPVVANTSVSATGLISTPPPAGVLGTDQVKNLVMQVYTSTKYDAGDKAMNEAVAAMKSLGKIRSTLILGYNYDALPLIAAAAEKAGSLDDPKALARALEEQSVQKKAKTAILNDYHFSATAHRPNADAGVFLFIAPSEIKDGQFQ</sequence>
<dbReference type="KEGG" id="sxn:IAG42_02305"/>